<reference evidence="4 5" key="1">
    <citation type="submission" date="2016-10" db="EMBL/GenBank/DDBJ databases">
        <authorList>
            <person name="de Groot N.N."/>
        </authorList>
    </citation>
    <scope>NUCLEOTIDE SEQUENCE [LARGE SCALE GENOMIC DNA]</scope>
    <source>
        <strain evidence="4 5">CPCC 202699</strain>
    </source>
</reference>
<dbReference type="PROSITE" id="PS50110">
    <property type="entry name" value="RESPONSE_REGULATORY"/>
    <property type="match status" value="1"/>
</dbReference>
<organism evidence="4 5">
    <name type="scientific">Amycolatopsis xylanica</name>
    <dbReference type="NCBI Taxonomy" id="589385"/>
    <lineage>
        <taxon>Bacteria</taxon>
        <taxon>Bacillati</taxon>
        <taxon>Actinomycetota</taxon>
        <taxon>Actinomycetes</taxon>
        <taxon>Pseudonocardiales</taxon>
        <taxon>Pseudonocardiaceae</taxon>
        <taxon>Amycolatopsis</taxon>
    </lineage>
</organism>
<keyword evidence="2" id="KW-0597">Phosphoprotein</keyword>
<accession>A0A1H3DZZ5</accession>
<dbReference type="GO" id="GO:0003677">
    <property type="term" value="F:DNA binding"/>
    <property type="evidence" value="ECO:0007669"/>
    <property type="project" value="UniProtKB-KW"/>
</dbReference>
<feature type="domain" description="Response regulatory" evidence="3">
    <location>
        <begin position="3"/>
        <end position="119"/>
    </location>
</feature>
<evidence type="ECO:0000256" key="2">
    <source>
        <dbReference type="PROSITE-ProRule" id="PRU00169"/>
    </source>
</evidence>
<sequence>MIRVLLADDQAVLRGALARMLDMESDIEVVAQVGRGDEVVAAARLAIPDVALLDVQMPGLDGVAAASALTAALPGCKIVLLTTFGLPGYLSRGIAAGAVGFVVKDAPPERLAESVRQVHSGLRVIDPDLDWL</sequence>
<feature type="modified residue" description="4-aspartylphosphate" evidence="2">
    <location>
        <position position="54"/>
    </location>
</feature>
<dbReference type="Gene3D" id="3.40.50.2300">
    <property type="match status" value="1"/>
</dbReference>
<dbReference type="GO" id="GO:0000160">
    <property type="term" value="P:phosphorelay signal transduction system"/>
    <property type="evidence" value="ECO:0007669"/>
    <property type="project" value="InterPro"/>
</dbReference>
<dbReference type="PANTHER" id="PTHR43214">
    <property type="entry name" value="TWO-COMPONENT RESPONSE REGULATOR"/>
    <property type="match status" value="1"/>
</dbReference>
<keyword evidence="5" id="KW-1185">Reference proteome</keyword>
<evidence type="ECO:0000313" key="4">
    <source>
        <dbReference type="EMBL" id="SDX71229.1"/>
    </source>
</evidence>
<evidence type="ECO:0000313" key="5">
    <source>
        <dbReference type="Proteomes" id="UP000199515"/>
    </source>
</evidence>
<dbReference type="AlphaFoldDB" id="A0A1H3DZZ5"/>
<evidence type="ECO:0000256" key="1">
    <source>
        <dbReference type="ARBA" id="ARBA00023125"/>
    </source>
</evidence>
<dbReference type="SUPFAM" id="SSF52172">
    <property type="entry name" value="CheY-like"/>
    <property type="match status" value="1"/>
</dbReference>
<dbReference type="InterPro" id="IPR039420">
    <property type="entry name" value="WalR-like"/>
</dbReference>
<keyword evidence="1" id="KW-0238">DNA-binding</keyword>
<dbReference type="InterPro" id="IPR001789">
    <property type="entry name" value="Sig_transdc_resp-reg_receiver"/>
</dbReference>
<protein>
    <submittedName>
        <fullName evidence="4">Two-component system, NarL family, response regulator DesR</fullName>
    </submittedName>
</protein>
<evidence type="ECO:0000259" key="3">
    <source>
        <dbReference type="PROSITE" id="PS50110"/>
    </source>
</evidence>
<dbReference type="EMBL" id="FNON01000003">
    <property type="protein sequence ID" value="SDX71229.1"/>
    <property type="molecule type" value="Genomic_DNA"/>
</dbReference>
<dbReference type="Proteomes" id="UP000199515">
    <property type="component" value="Unassembled WGS sequence"/>
</dbReference>
<dbReference type="InterPro" id="IPR011006">
    <property type="entry name" value="CheY-like_superfamily"/>
</dbReference>
<gene>
    <name evidence="4" type="ORF">SAMN05421504_103573</name>
</gene>
<dbReference type="OrthoDB" id="9808843at2"/>
<proteinExistence type="predicted"/>
<dbReference type="PANTHER" id="PTHR43214:SF42">
    <property type="entry name" value="TRANSCRIPTIONAL REGULATORY PROTEIN DESR"/>
    <property type="match status" value="1"/>
</dbReference>
<dbReference type="STRING" id="589385.SAMN05421504_103573"/>
<dbReference type="Pfam" id="PF00072">
    <property type="entry name" value="Response_reg"/>
    <property type="match status" value="1"/>
</dbReference>
<dbReference type="SMART" id="SM00448">
    <property type="entry name" value="REC"/>
    <property type="match status" value="1"/>
</dbReference>
<name>A0A1H3DZZ5_9PSEU</name>